<dbReference type="SUPFAM" id="SSF51197">
    <property type="entry name" value="Clavaminate synthase-like"/>
    <property type="match status" value="1"/>
</dbReference>
<sequence length="123" mass="13513">MAAEPSTLENGCLEVVAGSHKAPIPMGKDRCIPSEWCKSTNGSYLAHRSGSNNSEKGRGYLCDVHVLSDGGDKHEAYYEDRRKAWPPTSERITGERYEEGAKIYGFGSPMLTVEKNGYKDIGL</sequence>
<protein>
    <submittedName>
        <fullName evidence="1">Uncharacterized protein</fullName>
    </submittedName>
</protein>
<organism evidence="1 2">
    <name type="scientific">Collybiopsis confluens</name>
    <dbReference type="NCBI Taxonomy" id="2823264"/>
    <lineage>
        <taxon>Eukaryota</taxon>
        <taxon>Fungi</taxon>
        <taxon>Dikarya</taxon>
        <taxon>Basidiomycota</taxon>
        <taxon>Agaricomycotina</taxon>
        <taxon>Agaricomycetes</taxon>
        <taxon>Agaricomycetidae</taxon>
        <taxon>Agaricales</taxon>
        <taxon>Marasmiineae</taxon>
        <taxon>Omphalotaceae</taxon>
        <taxon>Collybiopsis</taxon>
    </lineage>
</organism>
<accession>A0A8H5CJC1</accession>
<comment type="caution">
    <text evidence="1">The sequence shown here is derived from an EMBL/GenBank/DDBJ whole genome shotgun (WGS) entry which is preliminary data.</text>
</comment>
<dbReference type="Proteomes" id="UP000518752">
    <property type="component" value="Unassembled WGS sequence"/>
</dbReference>
<keyword evidence="2" id="KW-1185">Reference proteome</keyword>
<dbReference type="OrthoDB" id="445007at2759"/>
<dbReference type="AlphaFoldDB" id="A0A8H5CJC1"/>
<proteinExistence type="predicted"/>
<dbReference type="Gene3D" id="2.60.120.620">
    <property type="entry name" value="q2cbj1_9rhob like domain"/>
    <property type="match status" value="1"/>
</dbReference>
<name>A0A8H5CJC1_9AGAR</name>
<gene>
    <name evidence="1" type="ORF">D9757_014633</name>
</gene>
<evidence type="ECO:0000313" key="2">
    <source>
        <dbReference type="Proteomes" id="UP000518752"/>
    </source>
</evidence>
<reference evidence="1 2" key="1">
    <citation type="journal article" date="2020" name="ISME J.">
        <title>Uncovering the hidden diversity of litter-decomposition mechanisms in mushroom-forming fungi.</title>
        <authorList>
            <person name="Floudas D."/>
            <person name="Bentzer J."/>
            <person name="Ahren D."/>
            <person name="Johansson T."/>
            <person name="Persson P."/>
            <person name="Tunlid A."/>
        </authorList>
    </citation>
    <scope>NUCLEOTIDE SEQUENCE [LARGE SCALE GENOMIC DNA]</scope>
    <source>
        <strain evidence="1 2">CBS 406.79</strain>
    </source>
</reference>
<dbReference type="EMBL" id="JAACJN010000489">
    <property type="protein sequence ID" value="KAF5342797.1"/>
    <property type="molecule type" value="Genomic_DNA"/>
</dbReference>
<evidence type="ECO:0000313" key="1">
    <source>
        <dbReference type="EMBL" id="KAF5342797.1"/>
    </source>
</evidence>